<feature type="transmembrane region" description="Helical" evidence="12">
    <location>
        <begin position="93"/>
        <end position="115"/>
    </location>
</feature>
<dbReference type="GO" id="GO:0004497">
    <property type="term" value="F:monooxygenase activity"/>
    <property type="evidence" value="ECO:0007669"/>
    <property type="project" value="UniProtKB-KW"/>
</dbReference>
<sequence>MKPVNYLIFLFIPALVIAGYLLGSWWNFLVPLCCFVVYPLSNFFLWPALKNNTERECHYSSSAYKYVALIFVPVLIVLTAWAVYVAGTATITTVSFIGLALSVGIVNGVLGFTLAHEFIHRFTRTEQVAGYLLLLQNNYMHYGIEHVWGHHVYTCTPEDPHTARISEPLYFYLFRAVKGTYKNAWNIDTKKSGRASGKFSIMRSRMLLFGFLQVGMMLIIFFTLGAISLLFFLLQNIGAIALLHIINYLQHYGLMRKLNAGGYERLNAHHAWNTGRYNRLINLFQLESHADHHMHPNRSFDKLSQHEESPSHPAGYSFMILLALVPPLWFRMMNKRINPVKA</sequence>
<evidence type="ECO:0000256" key="1">
    <source>
        <dbReference type="ARBA" id="ARBA00004429"/>
    </source>
</evidence>
<feature type="transmembrane region" description="Helical" evidence="12">
    <location>
        <begin position="28"/>
        <end position="46"/>
    </location>
</feature>
<evidence type="ECO:0000256" key="5">
    <source>
        <dbReference type="ARBA" id="ARBA00022692"/>
    </source>
</evidence>
<evidence type="ECO:0000256" key="9">
    <source>
        <dbReference type="ARBA" id="ARBA00023004"/>
    </source>
</evidence>
<evidence type="ECO:0000256" key="2">
    <source>
        <dbReference type="ARBA" id="ARBA00010823"/>
    </source>
</evidence>
<evidence type="ECO:0000259" key="13">
    <source>
        <dbReference type="Pfam" id="PF00487"/>
    </source>
</evidence>
<comment type="subcellular location">
    <subcellularLocation>
        <location evidence="1">Cell inner membrane</location>
        <topology evidence="1">Multi-pass membrane protein</topology>
    </subcellularLocation>
</comment>
<dbReference type="AlphaFoldDB" id="A0A5J5IK29"/>
<protein>
    <submittedName>
        <fullName evidence="14">Alkane 1-monooxygenase</fullName>
    </submittedName>
</protein>
<dbReference type="RefSeq" id="WP_150414953.1">
    <property type="nucleotide sequence ID" value="NZ_VYQF01000002.1"/>
</dbReference>
<organism evidence="14 15">
    <name type="scientific">Ginsengibacter hankyongi</name>
    <dbReference type="NCBI Taxonomy" id="2607284"/>
    <lineage>
        <taxon>Bacteria</taxon>
        <taxon>Pseudomonadati</taxon>
        <taxon>Bacteroidota</taxon>
        <taxon>Chitinophagia</taxon>
        <taxon>Chitinophagales</taxon>
        <taxon>Chitinophagaceae</taxon>
        <taxon>Ginsengibacter</taxon>
    </lineage>
</organism>
<keyword evidence="15" id="KW-1185">Reference proteome</keyword>
<keyword evidence="4" id="KW-0997">Cell inner membrane</keyword>
<feature type="transmembrane region" description="Helical" evidence="12">
    <location>
        <begin position="314"/>
        <end position="332"/>
    </location>
</feature>
<name>A0A5J5IK29_9BACT</name>
<dbReference type="InterPro" id="IPR033885">
    <property type="entry name" value="AlkB/XylM"/>
</dbReference>
<evidence type="ECO:0000256" key="6">
    <source>
        <dbReference type="ARBA" id="ARBA00022723"/>
    </source>
</evidence>
<keyword evidence="5 12" id="KW-0812">Transmembrane</keyword>
<dbReference type="Pfam" id="PF00487">
    <property type="entry name" value="FA_desaturase"/>
    <property type="match status" value="1"/>
</dbReference>
<feature type="transmembrane region" description="Helical" evidence="12">
    <location>
        <begin position="5"/>
        <end position="22"/>
    </location>
</feature>
<dbReference type="InterPro" id="IPR005804">
    <property type="entry name" value="FA_desaturase_dom"/>
</dbReference>
<evidence type="ECO:0000256" key="3">
    <source>
        <dbReference type="ARBA" id="ARBA00022475"/>
    </source>
</evidence>
<evidence type="ECO:0000313" key="15">
    <source>
        <dbReference type="Proteomes" id="UP000326903"/>
    </source>
</evidence>
<dbReference type="CDD" id="cd03512">
    <property type="entry name" value="Alkane-hydroxylase"/>
    <property type="match status" value="1"/>
</dbReference>
<dbReference type="PANTHER" id="PTHR38674:SF1">
    <property type="entry name" value="ALKANE 1-MONOOXYGENASE 1"/>
    <property type="match status" value="1"/>
</dbReference>
<keyword evidence="6" id="KW-0479">Metal-binding</keyword>
<evidence type="ECO:0000256" key="10">
    <source>
        <dbReference type="ARBA" id="ARBA00023033"/>
    </source>
</evidence>
<evidence type="ECO:0000256" key="11">
    <source>
        <dbReference type="ARBA" id="ARBA00023136"/>
    </source>
</evidence>
<dbReference type="PANTHER" id="PTHR38674">
    <property type="entry name" value="ALKANE 1-MONOOXYGENASE 1"/>
    <property type="match status" value="1"/>
</dbReference>
<keyword evidence="8" id="KW-0560">Oxidoreductase</keyword>
<comment type="caution">
    <text evidence="14">The sequence shown here is derived from an EMBL/GenBank/DDBJ whole genome shotgun (WGS) entry which is preliminary data.</text>
</comment>
<evidence type="ECO:0000256" key="12">
    <source>
        <dbReference type="SAM" id="Phobius"/>
    </source>
</evidence>
<evidence type="ECO:0000256" key="4">
    <source>
        <dbReference type="ARBA" id="ARBA00022519"/>
    </source>
</evidence>
<gene>
    <name evidence="14" type="ORF">FW778_12060</name>
</gene>
<comment type="similarity">
    <text evidence="2">Belongs to the fatty acid desaturase type 1 family. AlkB subfamily.</text>
</comment>
<keyword evidence="3" id="KW-1003">Cell membrane</keyword>
<evidence type="ECO:0000313" key="14">
    <source>
        <dbReference type="EMBL" id="KAA9039542.1"/>
    </source>
</evidence>
<dbReference type="EMBL" id="VYQF01000002">
    <property type="protein sequence ID" value="KAA9039542.1"/>
    <property type="molecule type" value="Genomic_DNA"/>
</dbReference>
<evidence type="ECO:0000256" key="7">
    <source>
        <dbReference type="ARBA" id="ARBA00022989"/>
    </source>
</evidence>
<accession>A0A5J5IK29</accession>
<dbReference type="GO" id="GO:0046872">
    <property type="term" value="F:metal ion binding"/>
    <property type="evidence" value="ECO:0007669"/>
    <property type="project" value="UniProtKB-KW"/>
</dbReference>
<dbReference type="GO" id="GO:0006629">
    <property type="term" value="P:lipid metabolic process"/>
    <property type="evidence" value="ECO:0007669"/>
    <property type="project" value="InterPro"/>
</dbReference>
<keyword evidence="10 14" id="KW-0503">Monooxygenase</keyword>
<feature type="transmembrane region" description="Helical" evidence="12">
    <location>
        <begin position="207"/>
        <end position="234"/>
    </location>
</feature>
<keyword evidence="11 12" id="KW-0472">Membrane</keyword>
<keyword evidence="7 12" id="KW-1133">Transmembrane helix</keyword>
<keyword evidence="9" id="KW-0408">Iron</keyword>
<dbReference type="GO" id="GO:0005886">
    <property type="term" value="C:plasma membrane"/>
    <property type="evidence" value="ECO:0007669"/>
    <property type="project" value="UniProtKB-SubCell"/>
</dbReference>
<feature type="domain" description="Fatty acid desaturase" evidence="13">
    <location>
        <begin position="97"/>
        <end position="306"/>
    </location>
</feature>
<proteinExistence type="inferred from homology"/>
<evidence type="ECO:0000256" key="8">
    <source>
        <dbReference type="ARBA" id="ARBA00023002"/>
    </source>
</evidence>
<reference evidence="14 15" key="1">
    <citation type="submission" date="2019-09" db="EMBL/GenBank/DDBJ databases">
        <title>Draft genome sequence of Ginsengibacter sp. BR5-29.</title>
        <authorList>
            <person name="Im W.-T."/>
        </authorList>
    </citation>
    <scope>NUCLEOTIDE SEQUENCE [LARGE SCALE GENOMIC DNA]</scope>
    <source>
        <strain evidence="14 15">BR5-29</strain>
    </source>
</reference>
<feature type="transmembrane region" description="Helical" evidence="12">
    <location>
        <begin position="66"/>
        <end position="87"/>
    </location>
</feature>
<dbReference type="Proteomes" id="UP000326903">
    <property type="component" value="Unassembled WGS sequence"/>
</dbReference>